<organism evidence="4 5">
    <name type="scientific">candidate division KD3-62 bacterium DG_56</name>
    <dbReference type="NCBI Taxonomy" id="1704032"/>
    <lineage>
        <taxon>Bacteria</taxon>
        <taxon>candidate division KD3-62</taxon>
    </lineage>
</organism>
<dbReference type="NCBIfam" id="TIGR00177">
    <property type="entry name" value="molyb_syn"/>
    <property type="match status" value="1"/>
</dbReference>
<dbReference type="AlphaFoldDB" id="A0A0S7XLR5"/>
<dbReference type="SUPFAM" id="SSF53218">
    <property type="entry name" value="Molybdenum cofactor biosynthesis proteins"/>
    <property type="match status" value="1"/>
</dbReference>
<dbReference type="PATRIC" id="fig|1704032.3.peg.625"/>
<dbReference type="Proteomes" id="UP000052020">
    <property type="component" value="Unassembled WGS sequence"/>
</dbReference>
<protein>
    <submittedName>
        <fullName evidence="4">Cytoplasmic protein</fullName>
    </submittedName>
</protein>
<feature type="domain" description="MoaB/Mog" evidence="3">
    <location>
        <begin position="4"/>
        <end position="148"/>
    </location>
</feature>
<dbReference type="EMBL" id="LIZY01000086">
    <property type="protein sequence ID" value="KPJ63383.1"/>
    <property type="molecule type" value="Genomic_DNA"/>
</dbReference>
<proteinExistence type="predicted"/>
<keyword evidence="2" id="KW-0501">Molybdenum cofactor biosynthesis</keyword>
<dbReference type="CDD" id="cd00886">
    <property type="entry name" value="MogA_MoaB"/>
    <property type="match status" value="1"/>
</dbReference>
<comment type="pathway">
    <text evidence="1">Cofactor biosynthesis; molybdopterin biosynthesis.</text>
</comment>
<dbReference type="InterPro" id="IPR051920">
    <property type="entry name" value="MPT_Adenylyltrnsfr/MoaC-Rel"/>
</dbReference>
<comment type="caution">
    <text evidence="4">The sequence shown here is derived from an EMBL/GenBank/DDBJ whole genome shotgun (WGS) entry which is preliminary data.</text>
</comment>
<evidence type="ECO:0000256" key="2">
    <source>
        <dbReference type="ARBA" id="ARBA00023150"/>
    </source>
</evidence>
<dbReference type="InterPro" id="IPR001453">
    <property type="entry name" value="MoaB/Mog_dom"/>
</dbReference>
<reference evidence="4 5" key="1">
    <citation type="journal article" date="2015" name="Microbiome">
        <title>Genomic resolution of linkages in carbon, nitrogen, and sulfur cycling among widespread estuary sediment bacteria.</title>
        <authorList>
            <person name="Baker B.J."/>
            <person name="Lazar C.S."/>
            <person name="Teske A.P."/>
            <person name="Dick G.J."/>
        </authorList>
    </citation>
    <scope>NUCLEOTIDE SEQUENCE [LARGE SCALE GENOMIC DNA]</scope>
    <source>
        <strain evidence="4">DG_56</strain>
    </source>
</reference>
<evidence type="ECO:0000256" key="1">
    <source>
        <dbReference type="ARBA" id="ARBA00005046"/>
    </source>
</evidence>
<evidence type="ECO:0000313" key="5">
    <source>
        <dbReference type="Proteomes" id="UP000052020"/>
    </source>
</evidence>
<dbReference type="Pfam" id="PF00994">
    <property type="entry name" value="MoCF_biosynth"/>
    <property type="match status" value="1"/>
</dbReference>
<dbReference type="Gene3D" id="3.40.980.10">
    <property type="entry name" value="MoaB/Mog-like domain"/>
    <property type="match status" value="1"/>
</dbReference>
<sequence>MKIAVLTISDRSARGQRDDETGPALRARIAELPGEVMAAEVLPDDADQIERRLVALADSGAADVILTAGGTGLAPRDVTPEATARVVERMVPGIAETMRARSLEVTPHAMLSRAVAGVRGRCLIINLPGNPRGAVECLDVIAPALEHAVAVLTREIADWEHRP</sequence>
<gene>
    <name evidence="4" type="ORF">AMK68_03960</name>
</gene>
<dbReference type="PANTHER" id="PTHR43764:SF1">
    <property type="entry name" value="MOLYBDOPTERIN MOLYBDOTRANSFERASE"/>
    <property type="match status" value="1"/>
</dbReference>
<evidence type="ECO:0000313" key="4">
    <source>
        <dbReference type="EMBL" id="KPJ63383.1"/>
    </source>
</evidence>
<dbReference type="SMART" id="SM00852">
    <property type="entry name" value="MoCF_biosynth"/>
    <property type="match status" value="1"/>
</dbReference>
<dbReference type="GO" id="GO:0006777">
    <property type="term" value="P:Mo-molybdopterin cofactor biosynthetic process"/>
    <property type="evidence" value="ECO:0007669"/>
    <property type="project" value="UniProtKB-KW"/>
</dbReference>
<dbReference type="PANTHER" id="PTHR43764">
    <property type="entry name" value="MOLYBDENUM COFACTOR BIOSYNTHESIS"/>
    <property type="match status" value="1"/>
</dbReference>
<dbReference type="InterPro" id="IPR036425">
    <property type="entry name" value="MoaB/Mog-like_dom_sf"/>
</dbReference>
<accession>A0A0S7XLR5</accession>
<evidence type="ECO:0000259" key="3">
    <source>
        <dbReference type="SMART" id="SM00852"/>
    </source>
</evidence>
<name>A0A0S7XLR5_9BACT</name>